<evidence type="ECO:0000313" key="10">
    <source>
        <dbReference type="EMBL" id="OAD77003.1"/>
    </source>
</evidence>
<gene>
    <name evidence="10" type="ORF">PHYBLDRAFT_185903</name>
</gene>
<evidence type="ECO:0000256" key="4">
    <source>
        <dbReference type="ARBA" id="ARBA00022692"/>
    </source>
</evidence>
<feature type="transmembrane region" description="Helical" evidence="8">
    <location>
        <begin position="179"/>
        <end position="196"/>
    </location>
</feature>
<evidence type="ECO:0000256" key="7">
    <source>
        <dbReference type="ARBA" id="ARBA00023136"/>
    </source>
</evidence>
<dbReference type="Pfam" id="PF01490">
    <property type="entry name" value="Aa_trans"/>
    <property type="match status" value="1"/>
</dbReference>
<feature type="transmembrane region" description="Helical" evidence="8">
    <location>
        <begin position="107"/>
        <end position="129"/>
    </location>
</feature>
<dbReference type="GeneID" id="29000073"/>
<feature type="transmembrane region" description="Helical" evidence="8">
    <location>
        <begin position="250"/>
        <end position="272"/>
    </location>
</feature>
<feature type="domain" description="Amino acid transporter transmembrane" evidence="9">
    <location>
        <begin position="34"/>
        <end position="387"/>
    </location>
</feature>
<evidence type="ECO:0000256" key="3">
    <source>
        <dbReference type="ARBA" id="ARBA00022448"/>
    </source>
</evidence>
<comment type="subcellular location">
    <subcellularLocation>
        <location evidence="1">Membrane</location>
        <topology evidence="1">Multi-pass membrane protein</topology>
    </subcellularLocation>
</comment>
<keyword evidence="11" id="KW-1185">Reference proteome</keyword>
<comment type="similarity">
    <text evidence="2">Belongs to the amino acid/polyamine transporter 2 family.</text>
</comment>
<evidence type="ECO:0000259" key="9">
    <source>
        <dbReference type="Pfam" id="PF01490"/>
    </source>
</evidence>
<feature type="transmembrane region" description="Helical" evidence="8">
    <location>
        <begin position="361"/>
        <end position="384"/>
    </location>
</feature>
<evidence type="ECO:0000256" key="2">
    <source>
        <dbReference type="ARBA" id="ARBA00008066"/>
    </source>
</evidence>
<evidence type="ECO:0000256" key="5">
    <source>
        <dbReference type="ARBA" id="ARBA00022970"/>
    </source>
</evidence>
<dbReference type="GO" id="GO:0015179">
    <property type="term" value="F:L-amino acid transmembrane transporter activity"/>
    <property type="evidence" value="ECO:0007669"/>
    <property type="project" value="TreeGrafter"/>
</dbReference>
<feature type="transmembrane region" description="Helical" evidence="8">
    <location>
        <begin position="292"/>
        <end position="315"/>
    </location>
</feature>
<keyword evidence="4 8" id="KW-0812">Transmembrane</keyword>
<evidence type="ECO:0000256" key="8">
    <source>
        <dbReference type="SAM" id="Phobius"/>
    </source>
</evidence>
<feature type="transmembrane region" description="Helical" evidence="8">
    <location>
        <begin position="149"/>
        <end position="167"/>
    </location>
</feature>
<proteinExistence type="inferred from homology"/>
<dbReference type="OrthoDB" id="28208at2759"/>
<dbReference type="PANTHER" id="PTHR22950:SF458">
    <property type="entry name" value="SODIUM-COUPLED NEUTRAL AMINO ACID TRANSPORTER 11-RELATED"/>
    <property type="match status" value="1"/>
</dbReference>
<dbReference type="AlphaFoldDB" id="A0A162UQ87"/>
<accession>A0A162UQ87</accession>
<dbReference type="PANTHER" id="PTHR22950">
    <property type="entry name" value="AMINO ACID TRANSPORTER"/>
    <property type="match status" value="1"/>
</dbReference>
<dbReference type="EMBL" id="KV440975">
    <property type="protein sequence ID" value="OAD77003.1"/>
    <property type="molecule type" value="Genomic_DNA"/>
</dbReference>
<feature type="transmembrane region" description="Helical" evidence="8">
    <location>
        <begin position="63"/>
        <end position="86"/>
    </location>
</feature>
<keyword evidence="3" id="KW-0813">Transport</keyword>
<name>A0A162UQ87_PHYB8</name>
<dbReference type="Proteomes" id="UP000077315">
    <property type="component" value="Unassembled WGS sequence"/>
</dbReference>
<keyword evidence="6 8" id="KW-1133">Transmembrane helix</keyword>
<dbReference type="RefSeq" id="XP_018295043.1">
    <property type="nucleotide sequence ID" value="XM_018439167.1"/>
</dbReference>
<dbReference type="InParanoid" id="A0A162UQ87"/>
<organism evidence="10 11">
    <name type="scientific">Phycomyces blakesleeanus (strain ATCC 8743b / DSM 1359 / FGSC 10004 / NBRC 33097 / NRRL 1555)</name>
    <dbReference type="NCBI Taxonomy" id="763407"/>
    <lineage>
        <taxon>Eukaryota</taxon>
        <taxon>Fungi</taxon>
        <taxon>Fungi incertae sedis</taxon>
        <taxon>Mucoromycota</taxon>
        <taxon>Mucoromycotina</taxon>
        <taxon>Mucoromycetes</taxon>
        <taxon>Mucorales</taxon>
        <taxon>Phycomycetaceae</taxon>
        <taxon>Phycomyces</taxon>
    </lineage>
</organism>
<evidence type="ECO:0000256" key="1">
    <source>
        <dbReference type="ARBA" id="ARBA00004141"/>
    </source>
</evidence>
<dbReference type="VEuPathDB" id="FungiDB:PHYBLDRAFT_185903"/>
<protein>
    <recommendedName>
        <fullName evidence="9">Amino acid transporter transmembrane domain-containing protein</fullName>
    </recommendedName>
</protein>
<dbReference type="InterPro" id="IPR013057">
    <property type="entry name" value="AA_transpt_TM"/>
</dbReference>
<feature type="transmembrane region" description="Helical" evidence="8">
    <location>
        <begin position="489"/>
        <end position="514"/>
    </location>
</feature>
<evidence type="ECO:0000256" key="6">
    <source>
        <dbReference type="ARBA" id="ARBA00022989"/>
    </source>
</evidence>
<dbReference type="STRING" id="763407.A0A162UQ87"/>
<dbReference type="GO" id="GO:0016020">
    <property type="term" value="C:membrane"/>
    <property type="evidence" value="ECO:0007669"/>
    <property type="project" value="UniProtKB-SubCell"/>
</dbReference>
<keyword evidence="7 8" id="KW-0472">Membrane</keyword>
<evidence type="ECO:0000313" key="11">
    <source>
        <dbReference type="Proteomes" id="UP000077315"/>
    </source>
</evidence>
<sequence length="517" mass="55745">MSYYGATPNKLYRSLSKAERDLLQADRPGYGSCSIFEVSFNLVNATVGAGIIGLPFAIAHAGFFAGILLSIFVAILSQVGLYMLIVAGQRVGVYKFAQLVEYVLGRFGYHFLNCVILIQTGGACLSYFILLGDTLTVLADRYVPQVPLLADRVFVVSMVSLVLILPLNMSRSIGALAKWSIVAVCCLPVILVTIITRAPAYAPKEKIPLTFLGDDMFSSLGIMAFAFTCSQVAFNNYLTLEHQTPRSWGITTSISTFTSWAISIFFAVIGYLCFGPNVQPNLFMNFAADDLVINIGRLALAGDMILTLPMAFFPFRDAIQKLLGLERSGRQPTDFEHNSITVIFFGLLLVGGVTIHSLGKVYALVGGVAATTLAYILPAIAYLCTRSAANQISSSANSGSNGCCDYPTNTNLYTTNTLFPTLSVSTAVSAYEDYDKNLQVTTPLFSDSASLASSSTRLPYFDEEDVSTVGGDDVGNLDELDSGSLQSCWWLNATAGLLIVWGCLVMFFSTSAVLSQP</sequence>
<reference evidence="11" key="1">
    <citation type="submission" date="2015-06" db="EMBL/GenBank/DDBJ databases">
        <title>Expansion of signal transduction pathways in fungi by whole-genome duplication.</title>
        <authorList>
            <consortium name="DOE Joint Genome Institute"/>
            <person name="Corrochano L.M."/>
            <person name="Kuo A."/>
            <person name="Marcet-Houben M."/>
            <person name="Polaino S."/>
            <person name="Salamov A."/>
            <person name="Villalobos J.M."/>
            <person name="Alvarez M.I."/>
            <person name="Avalos J."/>
            <person name="Benito E.P."/>
            <person name="Benoit I."/>
            <person name="Burger G."/>
            <person name="Camino L.P."/>
            <person name="Canovas D."/>
            <person name="Cerda-Olmedo E."/>
            <person name="Cheng J.-F."/>
            <person name="Dominguez A."/>
            <person name="Elias M."/>
            <person name="Eslava A.P."/>
            <person name="Glaser F."/>
            <person name="Grimwood J."/>
            <person name="Gutierrez G."/>
            <person name="Heitman J."/>
            <person name="Henrissat B."/>
            <person name="Iturriaga E.A."/>
            <person name="Lang B.F."/>
            <person name="Lavin J.L."/>
            <person name="Lee S."/>
            <person name="Li W."/>
            <person name="Lindquist E."/>
            <person name="Lopez-Garcia S."/>
            <person name="Luque E.M."/>
            <person name="Marcos A.T."/>
            <person name="Martin J."/>
            <person name="McCluskey K."/>
            <person name="Medina H.R."/>
            <person name="Miralles-Duran A."/>
            <person name="Miyazaki A."/>
            <person name="Munoz-Torres E."/>
            <person name="Oguiza J.A."/>
            <person name="Ohm R."/>
            <person name="Olmedo M."/>
            <person name="Orejas M."/>
            <person name="Ortiz-Castellanos L."/>
            <person name="Pisabarro A.G."/>
            <person name="Rodriguez-Romero J."/>
            <person name="Ruiz-Herrera J."/>
            <person name="Ruiz-Vazquez R."/>
            <person name="Sanz C."/>
            <person name="Schackwitz W."/>
            <person name="Schmutz J."/>
            <person name="Shahriari M."/>
            <person name="Shelest E."/>
            <person name="Silva-Franco F."/>
            <person name="Soanes D."/>
            <person name="Syed K."/>
            <person name="Tagua V.G."/>
            <person name="Talbot N.J."/>
            <person name="Thon M."/>
            <person name="De vries R.P."/>
            <person name="Wiebenga A."/>
            <person name="Yadav J.S."/>
            <person name="Braun E.L."/>
            <person name="Baker S."/>
            <person name="Garre V."/>
            <person name="Horwitz B."/>
            <person name="Torres-Martinez S."/>
            <person name="Idnurm A."/>
            <person name="Herrera-Estrella A."/>
            <person name="Gabaldon T."/>
            <person name="Grigoriev I.V."/>
        </authorList>
    </citation>
    <scope>NUCLEOTIDE SEQUENCE [LARGE SCALE GENOMIC DNA]</scope>
    <source>
        <strain evidence="11">NRRL 1555(-)</strain>
    </source>
</reference>
<keyword evidence="5" id="KW-0029">Amino-acid transport</keyword>
<feature type="transmembrane region" description="Helical" evidence="8">
    <location>
        <begin position="216"/>
        <end position="238"/>
    </location>
</feature>
<feature type="transmembrane region" description="Helical" evidence="8">
    <location>
        <begin position="335"/>
        <end position="355"/>
    </location>
</feature>